<feature type="compositionally biased region" description="Pro residues" evidence="1">
    <location>
        <begin position="27"/>
        <end position="38"/>
    </location>
</feature>
<dbReference type="AlphaFoldDB" id="A0AAP0I2C6"/>
<feature type="region of interest" description="Disordered" evidence="1">
    <location>
        <begin position="1"/>
        <end position="53"/>
    </location>
</feature>
<evidence type="ECO:0000313" key="2">
    <source>
        <dbReference type="EMBL" id="KAK9107577.1"/>
    </source>
</evidence>
<organism evidence="2 4">
    <name type="scientific">Stephania yunnanensis</name>
    <dbReference type="NCBI Taxonomy" id="152371"/>
    <lineage>
        <taxon>Eukaryota</taxon>
        <taxon>Viridiplantae</taxon>
        <taxon>Streptophyta</taxon>
        <taxon>Embryophyta</taxon>
        <taxon>Tracheophyta</taxon>
        <taxon>Spermatophyta</taxon>
        <taxon>Magnoliopsida</taxon>
        <taxon>Ranunculales</taxon>
        <taxon>Menispermaceae</taxon>
        <taxon>Menispermoideae</taxon>
        <taxon>Cissampelideae</taxon>
        <taxon>Stephania</taxon>
    </lineage>
</organism>
<dbReference type="EMBL" id="JBBNAF010000005">
    <property type="protein sequence ID" value="KAK9142829.1"/>
    <property type="molecule type" value="Genomic_DNA"/>
</dbReference>
<evidence type="ECO:0000313" key="4">
    <source>
        <dbReference type="Proteomes" id="UP001420932"/>
    </source>
</evidence>
<name>A0AAP0I2C6_9MAGN</name>
<gene>
    <name evidence="3" type="ORF">Syun_012229</name>
    <name evidence="2" type="ORF">Syun_023588</name>
</gene>
<dbReference type="EMBL" id="JBBNAF010000010">
    <property type="protein sequence ID" value="KAK9107577.1"/>
    <property type="molecule type" value="Genomic_DNA"/>
</dbReference>
<keyword evidence="4" id="KW-1185">Reference proteome</keyword>
<dbReference type="Proteomes" id="UP001420932">
    <property type="component" value="Unassembled WGS sequence"/>
</dbReference>
<evidence type="ECO:0000313" key="3">
    <source>
        <dbReference type="EMBL" id="KAK9142829.1"/>
    </source>
</evidence>
<proteinExistence type="predicted"/>
<protein>
    <submittedName>
        <fullName evidence="2">Uncharacterized protein</fullName>
    </submittedName>
</protein>
<sequence length="53" mass="5750">MEGEGDAAAVSCSRDREVGIDDGGIEPRPPPPRWPPNGKPRHPLRPRPAMIPN</sequence>
<evidence type="ECO:0000256" key="1">
    <source>
        <dbReference type="SAM" id="MobiDB-lite"/>
    </source>
</evidence>
<accession>A0AAP0I2C6</accession>
<comment type="caution">
    <text evidence="2">The sequence shown here is derived from an EMBL/GenBank/DDBJ whole genome shotgun (WGS) entry which is preliminary data.</text>
</comment>
<reference evidence="2 4" key="1">
    <citation type="submission" date="2024-01" db="EMBL/GenBank/DDBJ databases">
        <title>Genome assemblies of Stephania.</title>
        <authorList>
            <person name="Yang L."/>
        </authorList>
    </citation>
    <scope>NUCLEOTIDE SEQUENCE [LARGE SCALE GENOMIC DNA]</scope>
    <source>
        <strain evidence="2">YNDBR</strain>
        <tissue evidence="2">Leaf</tissue>
    </source>
</reference>